<reference evidence="1 2" key="1">
    <citation type="submission" date="2021-06" db="EMBL/GenBank/DDBJ databases">
        <title>Caerostris darwini draft genome.</title>
        <authorList>
            <person name="Kono N."/>
            <person name="Arakawa K."/>
        </authorList>
    </citation>
    <scope>NUCLEOTIDE SEQUENCE [LARGE SCALE GENOMIC DNA]</scope>
</reference>
<evidence type="ECO:0000313" key="2">
    <source>
        <dbReference type="Proteomes" id="UP001054837"/>
    </source>
</evidence>
<dbReference type="Proteomes" id="UP001054837">
    <property type="component" value="Unassembled WGS sequence"/>
</dbReference>
<protein>
    <submittedName>
        <fullName evidence="1">Uncharacterized protein</fullName>
    </submittedName>
</protein>
<keyword evidence="2" id="KW-1185">Reference proteome</keyword>
<evidence type="ECO:0000313" key="1">
    <source>
        <dbReference type="EMBL" id="GIX80214.1"/>
    </source>
</evidence>
<gene>
    <name evidence="1" type="ORF">CDAR_610241</name>
</gene>
<organism evidence="1 2">
    <name type="scientific">Caerostris darwini</name>
    <dbReference type="NCBI Taxonomy" id="1538125"/>
    <lineage>
        <taxon>Eukaryota</taxon>
        <taxon>Metazoa</taxon>
        <taxon>Ecdysozoa</taxon>
        <taxon>Arthropoda</taxon>
        <taxon>Chelicerata</taxon>
        <taxon>Arachnida</taxon>
        <taxon>Araneae</taxon>
        <taxon>Araneomorphae</taxon>
        <taxon>Entelegynae</taxon>
        <taxon>Araneoidea</taxon>
        <taxon>Araneidae</taxon>
        <taxon>Caerostris</taxon>
    </lineage>
</organism>
<proteinExistence type="predicted"/>
<accession>A0AAV4N663</accession>
<comment type="caution">
    <text evidence="1">The sequence shown here is derived from an EMBL/GenBank/DDBJ whole genome shotgun (WGS) entry which is preliminary data.</text>
</comment>
<sequence>MIKKTNGTCPKMFSSLQKKITHQTEIKAKHSFQNNNARNWTNADTKKEQNYFDCADLWTRIDFTGGRGGRDETKVQSDDLRKTSRFEEIEVNCSGWRSINHSRSSRWIVVLSLDLQLQVRGQDFFALTPTTDVADPSRFGGKAKTMTPRKQWLLHGQTVNLVTKSLGPAITQAIREGK</sequence>
<name>A0AAV4N663_9ARAC</name>
<dbReference type="EMBL" id="BPLQ01001276">
    <property type="protein sequence ID" value="GIX80214.1"/>
    <property type="molecule type" value="Genomic_DNA"/>
</dbReference>
<dbReference type="AlphaFoldDB" id="A0AAV4N663"/>